<dbReference type="Proteomes" id="UP000325081">
    <property type="component" value="Unassembled WGS sequence"/>
</dbReference>
<protein>
    <submittedName>
        <fullName evidence="2">Pathogenesis-related thaumatin superfamily protein</fullName>
    </submittedName>
</protein>
<comment type="caution">
    <text evidence="2">The sequence shown here is derived from an EMBL/GenBank/DDBJ whole genome shotgun (WGS) entry which is preliminary data.</text>
</comment>
<feature type="compositionally biased region" description="Pro residues" evidence="1">
    <location>
        <begin position="16"/>
        <end position="38"/>
    </location>
</feature>
<organism evidence="2 3">
    <name type="scientific">Striga asiatica</name>
    <name type="common">Asiatic witchweed</name>
    <name type="synonym">Buchnera asiatica</name>
    <dbReference type="NCBI Taxonomy" id="4170"/>
    <lineage>
        <taxon>Eukaryota</taxon>
        <taxon>Viridiplantae</taxon>
        <taxon>Streptophyta</taxon>
        <taxon>Embryophyta</taxon>
        <taxon>Tracheophyta</taxon>
        <taxon>Spermatophyta</taxon>
        <taxon>Magnoliopsida</taxon>
        <taxon>eudicotyledons</taxon>
        <taxon>Gunneridae</taxon>
        <taxon>Pentapetalae</taxon>
        <taxon>asterids</taxon>
        <taxon>lamiids</taxon>
        <taxon>Lamiales</taxon>
        <taxon>Orobanchaceae</taxon>
        <taxon>Buchnereae</taxon>
        <taxon>Striga</taxon>
    </lineage>
</organism>
<proteinExistence type="predicted"/>
<evidence type="ECO:0000313" key="3">
    <source>
        <dbReference type="Proteomes" id="UP000325081"/>
    </source>
</evidence>
<gene>
    <name evidence="2" type="ORF">STAS_02846</name>
</gene>
<feature type="region of interest" description="Disordered" evidence="1">
    <location>
        <begin position="1"/>
        <end position="49"/>
    </location>
</feature>
<name>A0A5A7P2V9_STRAF</name>
<accession>A0A5A7P2V9</accession>
<evidence type="ECO:0000313" key="2">
    <source>
        <dbReference type="EMBL" id="GER27163.1"/>
    </source>
</evidence>
<sequence length="128" mass="13468">MYSKKKHSAQISPQTPKSPPPQALHPPLPTGLPSPLLPPAVGATAGSPVGSPAGASALCSTPLRLSVPVDFVLSDPISCALRFPWLSTPGPTCHKWFTSSDASRPGSCSVAENEIRPPEYLADRFETR</sequence>
<dbReference type="EMBL" id="BKCP01001558">
    <property type="protein sequence ID" value="GER27163.1"/>
    <property type="molecule type" value="Genomic_DNA"/>
</dbReference>
<dbReference type="AlphaFoldDB" id="A0A5A7P2V9"/>
<keyword evidence="3" id="KW-1185">Reference proteome</keyword>
<evidence type="ECO:0000256" key="1">
    <source>
        <dbReference type="SAM" id="MobiDB-lite"/>
    </source>
</evidence>
<reference evidence="3" key="1">
    <citation type="journal article" date="2019" name="Curr. Biol.">
        <title>Genome Sequence of Striga asiatica Provides Insight into the Evolution of Plant Parasitism.</title>
        <authorList>
            <person name="Yoshida S."/>
            <person name="Kim S."/>
            <person name="Wafula E.K."/>
            <person name="Tanskanen J."/>
            <person name="Kim Y.M."/>
            <person name="Honaas L."/>
            <person name="Yang Z."/>
            <person name="Spallek T."/>
            <person name="Conn C.E."/>
            <person name="Ichihashi Y."/>
            <person name="Cheong K."/>
            <person name="Cui S."/>
            <person name="Der J.P."/>
            <person name="Gundlach H."/>
            <person name="Jiao Y."/>
            <person name="Hori C."/>
            <person name="Ishida J.K."/>
            <person name="Kasahara H."/>
            <person name="Kiba T."/>
            <person name="Kim M.S."/>
            <person name="Koo N."/>
            <person name="Laohavisit A."/>
            <person name="Lee Y.H."/>
            <person name="Lumba S."/>
            <person name="McCourt P."/>
            <person name="Mortimer J.C."/>
            <person name="Mutuku J.M."/>
            <person name="Nomura T."/>
            <person name="Sasaki-Sekimoto Y."/>
            <person name="Seto Y."/>
            <person name="Wang Y."/>
            <person name="Wakatake T."/>
            <person name="Sakakibara H."/>
            <person name="Demura T."/>
            <person name="Yamaguchi S."/>
            <person name="Yoneyama K."/>
            <person name="Manabe R.I."/>
            <person name="Nelson D.C."/>
            <person name="Schulman A.H."/>
            <person name="Timko M.P."/>
            <person name="dePamphilis C.W."/>
            <person name="Choi D."/>
            <person name="Shirasu K."/>
        </authorList>
    </citation>
    <scope>NUCLEOTIDE SEQUENCE [LARGE SCALE GENOMIC DNA]</scope>
    <source>
        <strain evidence="3">cv. UVA1</strain>
    </source>
</reference>